<dbReference type="Gene3D" id="3.40.190.10">
    <property type="entry name" value="Periplasmic binding protein-like II"/>
    <property type="match status" value="1"/>
</dbReference>
<comment type="caution">
    <text evidence="3">The sequence shown here is derived from an EMBL/GenBank/DDBJ whole genome shotgun (WGS) entry which is preliminary data.</text>
</comment>
<evidence type="ECO:0000256" key="2">
    <source>
        <dbReference type="SAM" id="SignalP"/>
    </source>
</evidence>
<dbReference type="CDD" id="cd07012">
    <property type="entry name" value="PBP2_Bug_TTT"/>
    <property type="match status" value="1"/>
</dbReference>
<sequence>MRGLHRFTTGLTAAIGTLIAISTATAHAQNYPSKPIKIVVSQNPGGTTDATARAFADLLSQKLGVSVIVENKPGAGGMIAAENVAHSTPDGYTLFVGLHSQLAQAPVLFKKPLIDPDKDLVPIAAVTAGGLPTAVRSSLPVKNAKELVELSKKQPLNAGNYSIGSGWQLLLSQLAKETGGQFTVVSYKGTPPMFTDLVGQQTDVATGSVISIGPFAQKDGLRVIAIISDRRSTKFPDVPTWAEQGFTSPAFTKLLEYNMLLAPSGTPKEVIEVLTKASTGGQQSPKMAQLLDTIGSDEPVLVGEPLTKMIREVWPVYRQLTSELKLTPG</sequence>
<dbReference type="InterPro" id="IPR042100">
    <property type="entry name" value="Bug_dom1"/>
</dbReference>
<dbReference type="AlphaFoldDB" id="A0A6B2R1C7"/>
<dbReference type="RefSeq" id="WP_163653882.1">
    <property type="nucleotide sequence ID" value="NZ_JAAGRN010000004.1"/>
</dbReference>
<feature type="signal peptide" evidence="2">
    <location>
        <begin position="1"/>
        <end position="28"/>
    </location>
</feature>
<dbReference type="InterPro" id="IPR005064">
    <property type="entry name" value="BUG"/>
</dbReference>
<proteinExistence type="inferred from homology"/>
<keyword evidence="2" id="KW-0732">Signal</keyword>
<organism evidence="3">
    <name type="scientific">Sheuella amnicola</name>
    <dbReference type="NCBI Taxonomy" id="2707330"/>
    <lineage>
        <taxon>Bacteria</taxon>
        <taxon>Pseudomonadati</taxon>
        <taxon>Pseudomonadota</taxon>
        <taxon>Betaproteobacteria</taxon>
        <taxon>Burkholderiales</taxon>
        <taxon>Alcaligenaceae</taxon>
        <taxon>Sheuella</taxon>
    </lineage>
</organism>
<comment type="similarity">
    <text evidence="1">Belongs to the UPF0065 (bug) family.</text>
</comment>
<evidence type="ECO:0000256" key="1">
    <source>
        <dbReference type="ARBA" id="ARBA00006987"/>
    </source>
</evidence>
<dbReference type="PIRSF" id="PIRSF017082">
    <property type="entry name" value="YflP"/>
    <property type="match status" value="1"/>
</dbReference>
<name>A0A6B2R1C7_9BURK</name>
<accession>A0A6B2R1C7</accession>
<gene>
    <name evidence="3" type="ORF">G3I67_07935</name>
</gene>
<dbReference type="EMBL" id="JAAGRN010000004">
    <property type="protein sequence ID" value="NDY83159.1"/>
    <property type="molecule type" value="Genomic_DNA"/>
</dbReference>
<dbReference type="SUPFAM" id="SSF53850">
    <property type="entry name" value="Periplasmic binding protein-like II"/>
    <property type="match status" value="1"/>
</dbReference>
<dbReference type="Pfam" id="PF03401">
    <property type="entry name" value="TctC"/>
    <property type="match status" value="1"/>
</dbReference>
<dbReference type="PANTHER" id="PTHR42928">
    <property type="entry name" value="TRICARBOXYLATE-BINDING PROTEIN"/>
    <property type="match status" value="1"/>
</dbReference>
<dbReference type="PANTHER" id="PTHR42928:SF5">
    <property type="entry name" value="BLR1237 PROTEIN"/>
    <property type="match status" value="1"/>
</dbReference>
<protein>
    <submittedName>
        <fullName evidence="3">Tripartite tricarboxylate transporter substrate binding protein</fullName>
    </submittedName>
</protein>
<feature type="chain" id="PRO_5025637896" evidence="2">
    <location>
        <begin position="29"/>
        <end position="329"/>
    </location>
</feature>
<dbReference type="Gene3D" id="3.40.190.150">
    <property type="entry name" value="Bordetella uptake gene, domain 1"/>
    <property type="match status" value="1"/>
</dbReference>
<reference evidence="3" key="1">
    <citation type="submission" date="2020-02" db="EMBL/GenBank/DDBJ databases">
        <authorList>
            <person name="Chen W.-M."/>
        </authorList>
    </citation>
    <scope>NUCLEOTIDE SEQUENCE</scope>
    <source>
        <strain evidence="3">NBD-18</strain>
    </source>
</reference>
<evidence type="ECO:0000313" key="3">
    <source>
        <dbReference type="EMBL" id="NDY83159.1"/>
    </source>
</evidence>